<feature type="region of interest" description="Disordered" evidence="1">
    <location>
        <begin position="87"/>
        <end position="107"/>
    </location>
</feature>
<reference evidence="2" key="1">
    <citation type="submission" date="2013-11" db="EMBL/GenBank/DDBJ databases">
        <title>Draft genome sequence of the broad-host-range Rhizobium sp. LPU83 strain, a member of the low-genetic diversity Oregon-like Rhizobium sp. group.</title>
        <authorList>
            <person name="Wibberg D."/>
            <person name="Puehler A."/>
            <person name="Schlueter A."/>
        </authorList>
    </citation>
    <scope>NUCLEOTIDE SEQUENCE [LARGE SCALE GENOMIC DNA]</scope>
    <source>
        <strain evidence="2">LPU83</strain>
        <plasmid evidence="2">pLPU83d</plasmid>
    </source>
</reference>
<evidence type="ECO:0000313" key="2">
    <source>
        <dbReference type="EMBL" id="CDM62192.1"/>
    </source>
</evidence>
<protein>
    <submittedName>
        <fullName evidence="2">Uncharacterized protein</fullName>
    </submittedName>
</protein>
<dbReference type="AlphaFoldDB" id="W6RM40"/>
<keyword evidence="3" id="KW-1185">Reference proteome</keyword>
<dbReference type="Proteomes" id="UP000019443">
    <property type="component" value="Plasmid pLPU83d"/>
</dbReference>
<dbReference type="KEGG" id="rhl:LPU83_pLPU83d_0822"/>
<keyword evidence="2" id="KW-0614">Plasmid</keyword>
<evidence type="ECO:0000256" key="1">
    <source>
        <dbReference type="SAM" id="MobiDB-lite"/>
    </source>
</evidence>
<dbReference type="HOGENOM" id="CLU_1353730_0_0_5"/>
<organism evidence="2 3">
    <name type="scientific">Rhizobium favelukesii</name>
    <dbReference type="NCBI Taxonomy" id="348824"/>
    <lineage>
        <taxon>Bacteria</taxon>
        <taxon>Pseudomonadati</taxon>
        <taxon>Pseudomonadota</taxon>
        <taxon>Alphaproteobacteria</taxon>
        <taxon>Hyphomicrobiales</taxon>
        <taxon>Rhizobiaceae</taxon>
        <taxon>Rhizobium/Agrobacterium group</taxon>
        <taxon>Rhizobium</taxon>
    </lineage>
</organism>
<proteinExistence type="predicted"/>
<gene>
    <name evidence="2" type="ORF">LPU83_pLPU83d_0822</name>
</gene>
<evidence type="ECO:0000313" key="3">
    <source>
        <dbReference type="Proteomes" id="UP000019443"/>
    </source>
</evidence>
<accession>W6RM40</accession>
<geneLocation type="plasmid" evidence="2 3">
    <name>pLPU83d</name>
</geneLocation>
<dbReference type="PATRIC" id="fig|348824.6.peg.6485"/>
<name>W6RM40_9HYPH</name>
<sequence>MVKGFGCRQAYESLSCRNPRSAFRELWGFVYRIFRRAAARSVACRSQRVKIGVFGCDGREFRGDWESVWPVGSQRHSDWRRPSRWPALFGGGRSRPGNSQGSHSPRPFRTGFTSFQAGCAQRGHGGKIILHAERKSSRTRICCFAGLGQKNRPLADHPPSRSASLADSPLRDGAAHALAMNVPCSAPSTPRPYHSSAPHGIF</sequence>
<dbReference type="EMBL" id="HG916855">
    <property type="protein sequence ID" value="CDM62192.1"/>
    <property type="molecule type" value="Genomic_DNA"/>
</dbReference>